<accession>A0ABQ7WKL2</accession>
<proteinExistence type="predicted"/>
<evidence type="ECO:0000313" key="2">
    <source>
        <dbReference type="Proteomes" id="UP000826656"/>
    </source>
</evidence>
<reference evidence="1 2" key="1">
    <citation type="journal article" date="2021" name="bioRxiv">
        <title>Chromosome-scale and haplotype-resolved genome assembly of a tetraploid potato cultivar.</title>
        <authorList>
            <person name="Sun H."/>
            <person name="Jiao W.-B."/>
            <person name="Krause K."/>
            <person name="Campoy J.A."/>
            <person name="Goel M."/>
            <person name="Folz-Donahue K."/>
            <person name="Kukat C."/>
            <person name="Huettel B."/>
            <person name="Schneeberger K."/>
        </authorList>
    </citation>
    <scope>NUCLEOTIDE SEQUENCE [LARGE SCALE GENOMIC DNA]</scope>
    <source>
        <strain evidence="1">SolTubOtavaFocal</strain>
        <tissue evidence="1">Leaves</tissue>
    </source>
</reference>
<gene>
    <name evidence="1" type="ORF">KY290_000831</name>
</gene>
<sequence length="60" mass="6273">MLGGTGSDASSVPRPAPVLQAWGDAAVVCPNLAPVVWGLVPRARWSFGPISSLFHPDTFL</sequence>
<organism evidence="1 2">
    <name type="scientific">Solanum tuberosum</name>
    <name type="common">Potato</name>
    <dbReference type="NCBI Taxonomy" id="4113"/>
    <lineage>
        <taxon>Eukaryota</taxon>
        <taxon>Viridiplantae</taxon>
        <taxon>Streptophyta</taxon>
        <taxon>Embryophyta</taxon>
        <taxon>Tracheophyta</taxon>
        <taxon>Spermatophyta</taxon>
        <taxon>Magnoliopsida</taxon>
        <taxon>eudicotyledons</taxon>
        <taxon>Gunneridae</taxon>
        <taxon>Pentapetalae</taxon>
        <taxon>asterids</taxon>
        <taxon>lamiids</taxon>
        <taxon>Solanales</taxon>
        <taxon>Solanaceae</taxon>
        <taxon>Solanoideae</taxon>
        <taxon>Solaneae</taxon>
        <taxon>Solanum</taxon>
    </lineage>
</organism>
<evidence type="ECO:0000313" key="1">
    <source>
        <dbReference type="EMBL" id="KAH0781233.1"/>
    </source>
</evidence>
<protein>
    <submittedName>
        <fullName evidence="1">Uncharacterized protein</fullName>
    </submittedName>
</protein>
<dbReference type="Proteomes" id="UP000826656">
    <property type="component" value="Unassembled WGS sequence"/>
</dbReference>
<dbReference type="EMBL" id="JAIVGD010000001">
    <property type="protein sequence ID" value="KAH0781233.1"/>
    <property type="molecule type" value="Genomic_DNA"/>
</dbReference>
<comment type="caution">
    <text evidence="1">The sequence shown here is derived from an EMBL/GenBank/DDBJ whole genome shotgun (WGS) entry which is preliminary data.</text>
</comment>
<keyword evidence="2" id="KW-1185">Reference proteome</keyword>
<name>A0ABQ7WKL2_SOLTU</name>